<proteinExistence type="predicted"/>
<sequence>MKETSSVNEFDLMLNTINNLSEEDAKSLLKIIYGFVNTAITGEGGNEVKLEVINKISGIYKRIPELNDLRNKNSTIAD</sequence>
<evidence type="ECO:0000313" key="1">
    <source>
        <dbReference type="EMBL" id="MFD2212149.1"/>
    </source>
</evidence>
<comment type="caution">
    <text evidence="1">The sequence shown here is derived from an EMBL/GenBank/DDBJ whole genome shotgun (WGS) entry which is preliminary data.</text>
</comment>
<dbReference type="Proteomes" id="UP001597318">
    <property type="component" value="Unassembled WGS sequence"/>
</dbReference>
<protein>
    <submittedName>
        <fullName evidence="1">Uncharacterized protein</fullName>
    </submittedName>
</protein>
<dbReference type="RefSeq" id="WP_247342971.1">
    <property type="nucleotide sequence ID" value="NZ_CP095550.1"/>
</dbReference>
<dbReference type="EMBL" id="JBHUIK010000001">
    <property type="protein sequence ID" value="MFD2212149.1"/>
    <property type="molecule type" value="Genomic_DNA"/>
</dbReference>
<organism evidence="1 2">
    <name type="scientific">Metabacillus endolithicus</name>
    <dbReference type="NCBI Taxonomy" id="1535204"/>
    <lineage>
        <taxon>Bacteria</taxon>
        <taxon>Bacillati</taxon>
        <taxon>Bacillota</taxon>
        <taxon>Bacilli</taxon>
        <taxon>Bacillales</taxon>
        <taxon>Bacillaceae</taxon>
        <taxon>Metabacillus</taxon>
    </lineage>
</organism>
<evidence type="ECO:0000313" key="2">
    <source>
        <dbReference type="Proteomes" id="UP001597318"/>
    </source>
</evidence>
<keyword evidence="2" id="KW-1185">Reference proteome</keyword>
<name>A0ABW5BT88_9BACI</name>
<reference evidence="2" key="1">
    <citation type="journal article" date="2019" name="Int. J. Syst. Evol. Microbiol.">
        <title>The Global Catalogue of Microorganisms (GCM) 10K type strain sequencing project: providing services to taxonomists for standard genome sequencing and annotation.</title>
        <authorList>
            <consortium name="The Broad Institute Genomics Platform"/>
            <consortium name="The Broad Institute Genome Sequencing Center for Infectious Disease"/>
            <person name="Wu L."/>
            <person name="Ma J."/>
        </authorList>
    </citation>
    <scope>NUCLEOTIDE SEQUENCE [LARGE SCALE GENOMIC DNA]</scope>
    <source>
        <strain evidence="2">CGMCC 1.15474</strain>
    </source>
</reference>
<gene>
    <name evidence="1" type="ORF">ACFSKK_00315</name>
</gene>
<accession>A0ABW5BT88</accession>